<evidence type="ECO:0000313" key="2">
    <source>
        <dbReference type="EMBL" id="SCB73855.1"/>
    </source>
</evidence>
<dbReference type="EMBL" id="FMAR01000001">
    <property type="protein sequence ID" value="SCB73855.1"/>
    <property type="molecule type" value="Genomic_DNA"/>
</dbReference>
<protein>
    <submittedName>
        <fullName evidence="2">Transposase DDE domain-containing protein</fullName>
    </submittedName>
</protein>
<accession>A0A1C3YUS6</accession>
<dbReference type="GO" id="GO:0003677">
    <property type="term" value="F:DNA binding"/>
    <property type="evidence" value="ECO:0007669"/>
    <property type="project" value="InterPro"/>
</dbReference>
<sequence>MLIILLLYLSSYSKTDEDATFMRMKEDHMKNGQLKPAYNLQISTNNQYIVNYSLHQNTTDTNTLEQHLNTFIKLYEKKPVNITADAGYGSEQNYGWLEKKRITAYVKYNHFD</sequence>
<name>A0A1C3YUS6_9BACT</name>
<organism evidence="2 3">
    <name type="scientific">Chitinophaga costaii</name>
    <dbReference type="NCBI Taxonomy" id="1335309"/>
    <lineage>
        <taxon>Bacteria</taxon>
        <taxon>Pseudomonadati</taxon>
        <taxon>Bacteroidota</taxon>
        <taxon>Chitinophagia</taxon>
        <taxon>Chitinophagales</taxon>
        <taxon>Chitinophagaceae</taxon>
        <taxon>Chitinophaga</taxon>
    </lineage>
</organism>
<reference evidence="2 3" key="1">
    <citation type="submission" date="2016-08" db="EMBL/GenBank/DDBJ databases">
        <authorList>
            <person name="Seilhamer J.J."/>
        </authorList>
    </citation>
    <scope>NUCLEOTIDE SEQUENCE [LARGE SCALE GENOMIC DNA]</scope>
    <source>
        <strain evidence="2 3">A37T2</strain>
    </source>
</reference>
<evidence type="ECO:0000313" key="3">
    <source>
        <dbReference type="Proteomes" id="UP000242818"/>
    </source>
</evidence>
<dbReference type="PANTHER" id="PTHR33408:SF2">
    <property type="entry name" value="TRANSPOSASE DDE DOMAIN-CONTAINING PROTEIN"/>
    <property type="match status" value="1"/>
</dbReference>
<gene>
    <name evidence="2" type="ORF">GA0116948_101116</name>
</gene>
<proteinExistence type="predicted"/>
<evidence type="ECO:0000259" key="1">
    <source>
        <dbReference type="Pfam" id="PF01609"/>
    </source>
</evidence>
<dbReference type="OrthoDB" id="1121830at2"/>
<dbReference type="AlphaFoldDB" id="A0A1C3YUS6"/>
<dbReference type="GO" id="GO:0006313">
    <property type="term" value="P:DNA transposition"/>
    <property type="evidence" value="ECO:0007669"/>
    <property type="project" value="InterPro"/>
</dbReference>
<dbReference type="Proteomes" id="UP000242818">
    <property type="component" value="Unassembled WGS sequence"/>
</dbReference>
<dbReference type="STRING" id="1335309.GA0116948_101116"/>
<dbReference type="GO" id="GO:0004803">
    <property type="term" value="F:transposase activity"/>
    <property type="evidence" value="ECO:0007669"/>
    <property type="project" value="InterPro"/>
</dbReference>
<dbReference type="PANTHER" id="PTHR33408">
    <property type="entry name" value="TRANSPOSASE"/>
    <property type="match status" value="1"/>
</dbReference>
<keyword evidence="3" id="KW-1185">Reference proteome</keyword>
<dbReference type="InterPro" id="IPR002559">
    <property type="entry name" value="Transposase_11"/>
</dbReference>
<feature type="domain" description="Transposase IS4-like" evidence="1">
    <location>
        <begin position="13"/>
        <end position="107"/>
    </location>
</feature>
<dbReference type="Pfam" id="PF01609">
    <property type="entry name" value="DDE_Tnp_1"/>
    <property type="match status" value="1"/>
</dbReference>